<keyword evidence="3" id="KW-1185">Reference proteome</keyword>
<gene>
    <name evidence="2" type="ORF">DOO78_18985</name>
</gene>
<evidence type="ECO:0000313" key="2">
    <source>
        <dbReference type="EMBL" id="RAI57469.1"/>
    </source>
</evidence>
<feature type="chain" id="PRO_5016276196" description="Holdfast attachment protein HfaA" evidence="1">
    <location>
        <begin position="22"/>
        <end position="112"/>
    </location>
</feature>
<reference evidence="3" key="1">
    <citation type="submission" date="2018-06" db="EMBL/GenBank/DDBJ databases">
        <authorList>
            <person name="Khan S.A."/>
        </authorList>
    </citation>
    <scope>NUCLEOTIDE SEQUENCE [LARGE SCALE GENOMIC DNA]</scope>
    <source>
        <strain evidence="3">DB-1506</strain>
    </source>
</reference>
<accession>A0A327M3Z9</accession>
<sequence>MFRTMLLASSLALGLTGAALAQGGPRMVGGGPDAQVVYDAPVGNVVGGGAATIVGGANDQRLVYGGALTTVAPNGMVAEITGEAGNRHIVYRPVDQANEAGLYAGSARGHRG</sequence>
<dbReference type="AlphaFoldDB" id="A0A327M3Z9"/>
<dbReference type="Proteomes" id="UP000249065">
    <property type="component" value="Unassembled WGS sequence"/>
</dbReference>
<comment type="caution">
    <text evidence="2">The sequence shown here is derived from an EMBL/GenBank/DDBJ whole genome shotgun (WGS) entry which is preliminary data.</text>
</comment>
<proteinExistence type="predicted"/>
<dbReference type="EMBL" id="QLIX01000017">
    <property type="protein sequence ID" value="RAI57469.1"/>
    <property type="molecule type" value="Genomic_DNA"/>
</dbReference>
<name>A0A327M3Z9_9PROT</name>
<feature type="signal peptide" evidence="1">
    <location>
        <begin position="1"/>
        <end position="21"/>
    </location>
</feature>
<dbReference type="RefSeq" id="WP_128080096.1">
    <property type="nucleotide sequence ID" value="NZ_QLIX01000017.1"/>
</dbReference>
<evidence type="ECO:0008006" key="4">
    <source>
        <dbReference type="Google" id="ProtNLM"/>
    </source>
</evidence>
<dbReference type="OrthoDB" id="7268316at2"/>
<organism evidence="2 3">
    <name type="scientific">Roseicella frigidaeris</name>
    <dbReference type="NCBI Taxonomy" id="2230885"/>
    <lineage>
        <taxon>Bacteria</taxon>
        <taxon>Pseudomonadati</taxon>
        <taxon>Pseudomonadota</taxon>
        <taxon>Alphaproteobacteria</taxon>
        <taxon>Acetobacterales</taxon>
        <taxon>Roseomonadaceae</taxon>
        <taxon>Roseicella</taxon>
    </lineage>
</organism>
<evidence type="ECO:0000256" key="1">
    <source>
        <dbReference type="SAM" id="SignalP"/>
    </source>
</evidence>
<protein>
    <recommendedName>
        <fullName evidence="4">Holdfast attachment protein HfaA</fullName>
    </recommendedName>
</protein>
<keyword evidence="1" id="KW-0732">Signal</keyword>
<evidence type="ECO:0000313" key="3">
    <source>
        <dbReference type="Proteomes" id="UP000249065"/>
    </source>
</evidence>